<proteinExistence type="predicted"/>
<gene>
    <name evidence="2" type="ORF">HF682_13775</name>
</gene>
<dbReference type="Proteomes" id="UP000587991">
    <property type="component" value="Unassembled WGS sequence"/>
</dbReference>
<comment type="caution">
    <text evidence="2">The sequence shown here is derived from an EMBL/GenBank/DDBJ whole genome shotgun (WGS) entry which is preliminary data.</text>
</comment>
<dbReference type="PROSITE" id="PS51257">
    <property type="entry name" value="PROKAR_LIPOPROTEIN"/>
    <property type="match status" value="1"/>
</dbReference>
<protein>
    <submittedName>
        <fullName evidence="2">Uncharacterized protein</fullName>
    </submittedName>
</protein>
<name>A0A847SG79_9NEIS</name>
<keyword evidence="1" id="KW-0732">Signal</keyword>
<evidence type="ECO:0000313" key="2">
    <source>
        <dbReference type="EMBL" id="NLR76229.1"/>
    </source>
</evidence>
<dbReference type="AlphaFoldDB" id="A0A847SG79"/>
<dbReference type="RefSeq" id="WP_168877897.1">
    <property type="nucleotide sequence ID" value="NZ_JABAIM010000003.1"/>
</dbReference>
<feature type="signal peptide" evidence="1">
    <location>
        <begin position="1"/>
        <end position="19"/>
    </location>
</feature>
<keyword evidence="3" id="KW-1185">Reference proteome</keyword>
<evidence type="ECO:0000256" key="1">
    <source>
        <dbReference type="SAM" id="SignalP"/>
    </source>
</evidence>
<evidence type="ECO:0000313" key="3">
    <source>
        <dbReference type="Proteomes" id="UP000587991"/>
    </source>
</evidence>
<feature type="chain" id="PRO_5032272845" evidence="1">
    <location>
        <begin position="20"/>
        <end position="281"/>
    </location>
</feature>
<accession>A0A847SG79</accession>
<reference evidence="2 3" key="1">
    <citation type="submission" date="2020-04" db="EMBL/GenBank/DDBJ databases">
        <title>Draft genome of Leeia sp. IMCC25680.</title>
        <authorList>
            <person name="Song J."/>
            <person name="Cho J.-C."/>
        </authorList>
    </citation>
    <scope>NUCLEOTIDE SEQUENCE [LARGE SCALE GENOMIC DNA]</scope>
    <source>
        <strain evidence="2 3">IMCC25680</strain>
    </source>
</reference>
<dbReference type="EMBL" id="JABAIM010000003">
    <property type="protein sequence ID" value="NLR76229.1"/>
    <property type="molecule type" value="Genomic_DNA"/>
</dbReference>
<organism evidence="2 3">
    <name type="scientific">Leeia aquatica</name>
    <dbReference type="NCBI Taxonomy" id="2725557"/>
    <lineage>
        <taxon>Bacteria</taxon>
        <taxon>Pseudomonadati</taxon>
        <taxon>Pseudomonadota</taxon>
        <taxon>Betaproteobacteria</taxon>
        <taxon>Neisseriales</taxon>
        <taxon>Leeiaceae</taxon>
        <taxon>Leeia</taxon>
    </lineage>
</organism>
<sequence>MRSSLALIGSLSVASINMAWGGTSCVDVPVQLVENDRTGPITALTAVQLPDDSKALHELMTTVTSHITTRMGWGQRCQEGAEHRSRSLLQFVNWKLTYIERALLNQPKPLEDLGLAGCRVSSPWLDMVYVRQPAPSVRAIIRWNARQLLADQAALAGVEHVQTGVVLPLPQAKLLDLAERYAELKFHSRASDAAFEAKVPADLKWMFSKTRYMNDLSPFSFQVGVPRHFVSEEAVQRYAQLITKLVDRCFGSNGMEIHYNSILETGDLISLEHYRINGWPE</sequence>